<dbReference type="Proteomes" id="UP001388259">
    <property type="component" value="Unassembled WGS sequence"/>
</dbReference>
<dbReference type="EMBL" id="JBANCF010000010">
    <property type="protein sequence ID" value="MEM0574215.1"/>
    <property type="molecule type" value="Genomic_DNA"/>
</dbReference>
<evidence type="ECO:0000313" key="2">
    <source>
        <dbReference type="EMBL" id="MEM0519134.1"/>
    </source>
</evidence>
<protein>
    <recommendedName>
        <fullName evidence="6">Two-component sensor histidine kinase</fullName>
    </recommendedName>
</protein>
<name>A0AB35YYH6_9FLAO</name>
<evidence type="ECO:0000313" key="4">
    <source>
        <dbReference type="Proteomes" id="UP001388259"/>
    </source>
</evidence>
<sequence length="80" mass="9438">MYLQIAILSVLLLSVIGIVFWFLQMKKTEIQTHNQKMANLENAIFKNYSQLNFRSLNLNKYDFLKYNLDEALIKQPDIAL</sequence>
<keyword evidence="5" id="KW-1185">Reference proteome</keyword>
<accession>A0AB35YYH6</accession>
<keyword evidence="1" id="KW-1133">Transmembrane helix</keyword>
<evidence type="ECO:0000313" key="5">
    <source>
        <dbReference type="Proteomes" id="UP001390963"/>
    </source>
</evidence>
<dbReference type="EMBL" id="JAZBJM010000009">
    <property type="protein sequence ID" value="MEM0519134.1"/>
    <property type="molecule type" value="Genomic_DNA"/>
</dbReference>
<keyword evidence="1" id="KW-0472">Membrane</keyword>
<organism evidence="2 4">
    <name type="scientific">Aequorivita flava</name>
    <dbReference type="NCBI Taxonomy" id="3114371"/>
    <lineage>
        <taxon>Bacteria</taxon>
        <taxon>Pseudomonadati</taxon>
        <taxon>Bacteroidota</taxon>
        <taxon>Flavobacteriia</taxon>
        <taxon>Flavobacteriales</taxon>
        <taxon>Flavobacteriaceae</taxon>
        <taxon>Aequorivita</taxon>
    </lineage>
</organism>
<evidence type="ECO:0008006" key="6">
    <source>
        <dbReference type="Google" id="ProtNLM"/>
    </source>
</evidence>
<proteinExistence type="predicted"/>
<evidence type="ECO:0000313" key="3">
    <source>
        <dbReference type="EMBL" id="MEM0574215.1"/>
    </source>
</evidence>
<feature type="transmembrane region" description="Helical" evidence="1">
    <location>
        <begin position="6"/>
        <end position="23"/>
    </location>
</feature>
<comment type="caution">
    <text evidence="2">The sequence shown here is derived from an EMBL/GenBank/DDBJ whole genome shotgun (WGS) entry which is preliminary data.</text>
</comment>
<keyword evidence="1" id="KW-0812">Transmembrane</keyword>
<dbReference type="RefSeq" id="WP_279448962.1">
    <property type="nucleotide sequence ID" value="NZ_JAZBJM010000009.1"/>
</dbReference>
<dbReference type="Proteomes" id="UP001390963">
    <property type="component" value="Unassembled WGS sequence"/>
</dbReference>
<evidence type="ECO:0000256" key="1">
    <source>
        <dbReference type="SAM" id="Phobius"/>
    </source>
</evidence>
<dbReference type="AlphaFoldDB" id="A0AB35YYH6"/>
<reference evidence="2 5" key="1">
    <citation type="submission" date="2024-01" db="EMBL/GenBank/DDBJ databases">
        <title>Aequorivita flavus sp. nov., isolated from deep-sea sediment.</title>
        <authorList>
            <person name="Chen X."/>
        </authorList>
    </citation>
    <scope>NUCLEOTIDE SEQUENCE</scope>
    <source>
        <strain evidence="2">MCCC 1A16923</strain>
        <strain evidence="3 5">MCCC 1A16935</strain>
    </source>
</reference>
<gene>
    <name evidence="3" type="ORF">VZD24_11850</name>
    <name evidence="2" type="ORF">VZD85_12265</name>
</gene>